<dbReference type="Gene3D" id="3.40.50.300">
    <property type="entry name" value="P-loop containing nucleotide triphosphate hydrolases"/>
    <property type="match status" value="1"/>
</dbReference>
<evidence type="ECO:0000256" key="3">
    <source>
        <dbReference type="ARBA" id="ARBA00022692"/>
    </source>
</evidence>
<dbReference type="PANTHER" id="PTHR43394:SF1">
    <property type="entry name" value="ATP-BINDING CASSETTE SUB-FAMILY B MEMBER 10, MITOCHONDRIAL"/>
    <property type="match status" value="1"/>
</dbReference>
<evidence type="ECO:0000256" key="6">
    <source>
        <dbReference type="ARBA" id="ARBA00022989"/>
    </source>
</evidence>
<dbReference type="EMBL" id="PHFL01000061">
    <property type="protein sequence ID" value="RFM23585.1"/>
    <property type="molecule type" value="Genomic_DNA"/>
</dbReference>
<dbReference type="InterPro" id="IPR039421">
    <property type="entry name" value="Type_1_exporter"/>
</dbReference>
<dbReference type="SUPFAM" id="SSF90123">
    <property type="entry name" value="ABC transporter transmembrane region"/>
    <property type="match status" value="1"/>
</dbReference>
<reference evidence="11 12" key="1">
    <citation type="journal article" date="2011" name="ISME J.">
        <title>Community ecology of hot spring cyanobacterial mats: predominant populations and their functional potential.</title>
        <authorList>
            <person name="Klatt C.G."/>
            <person name="Wood J.M."/>
            <person name="Rusch D.B."/>
            <person name="Bateson M.M."/>
            <person name="Hamamura N."/>
            <person name="Heidelberg J.F."/>
            <person name="Grossman A.R."/>
            <person name="Bhaya D."/>
            <person name="Cohan F.M."/>
            <person name="Kuhl M."/>
            <person name="Bryant D.A."/>
            <person name="Ward D.M."/>
        </authorList>
    </citation>
    <scope>NUCLEOTIDE SEQUENCE [LARGE SCALE GENOMIC DNA]</scope>
    <source>
        <strain evidence="11">OS</strain>
    </source>
</reference>
<dbReference type="InterPro" id="IPR003439">
    <property type="entry name" value="ABC_transporter-like_ATP-bd"/>
</dbReference>
<dbReference type="Pfam" id="PF00005">
    <property type="entry name" value="ABC_tran"/>
    <property type="match status" value="1"/>
</dbReference>
<evidence type="ECO:0000256" key="4">
    <source>
        <dbReference type="ARBA" id="ARBA00022741"/>
    </source>
</evidence>
<dbReference type="InterPro" id="IPR027417">
    <property type="entry name" value="P-loop_NTPase"/>
</dbReference>
<evidence type="ECO:0000259" key="9">
    <source>
        <dbReference type="PROSITE" id="PS50893"/>
    </source>
</evidence>
<sequence>MNLYLRVLRYLAPSSHHLLLAIILGTLTSVFSVVSIYTILPLLDAVFNAEKFESASRTPPAAQAPQLSSTPSVLHSIDSNKLKEAALRQFELFIYSDTRQATLRNICLFLILTFFLKNFFLYLNNRLTVYVETKSSNKLRNHVFSKILSLSLDYFNRHRVGMLMQRVGSDIYLIQTQVSGSLMNLIRNSILAVCYLAVLLIVSWKLTLFAFAVSLLSLATIRTVSKLVRAQADVIQDRSSDMNSRLQEVFTGIKLVKANAMEQLEAKAFSALTDAYRRATLKIYSLRGALSPINEVFGITAIACVLWFGGLQVFSGEMTSAELVFFAFGLYSIMSPIKIIAETHARVQEGMSAAAQLFEILDTPPSIQNGTRRISNIEQGIVFQNVWFRYGENYVLKDLSFEIRKGEMVALVGPSGSGKSTIVDLLLRFYDVERGAILIDGINIKEFDVHDLRRLFGVVSQEVILFNDTVANNIKYGTLRPVSHDDIVTAAKIANAHDFISELPEQYNTLIGDRGVRLSGGQRQRLSIARAMLKNPPMLIFDEATSALDHESEKLVQDAINRAMTNRTALIIAHRLSTIQNADKILVLDKGSIREQGTHHTLLRQNGLYKRLYSMQFALEKSQQSDVA</sequence>
<evidence type="ECO:0000256" key="8">
    <source>
        <dbReference type="SAM" id="Phobius"/>
    </source>
</evidence>
<keyword evidence="5 11" id="KW-0067">ATP-binding</keyword>
<dbReference type="GO" id="GO:0015421">
    <property type="term" value="F:ABC-type oligopeptide transporter activity"/>
    <property type="evidence" value="ECO:0007669"/>
    <property type="project" value="TreeGrafter"/>
</dbReference>
<comment type="subcellular location">
    <subcellularLocation>
        <location evidence="1">Cell membrane</location>
        <topology evidence="1">Multi-pass membrane protein</topology>
    </subcellularLocation>
</comment>
<dbReference type="PROSITE" id="PS50893">
    <property type="entry name" value="ABC_TRANSPORTER_2"/>
    <property type="match status" value="1"/>
</dbReference>
<name>A0A395LYK3_9BACT</name>
<dbReference type="GO" id="GO:0005524">
    <property type="term" value="F:ATP binding"/>
    <property type="evidence" value="ECO:0007669"/>
    <property type="project" value="UniProtKB-KW"/>
</dbReference>
<evidence type="ECO:0000256" key="7">
    <source>
        <dbReference type="ARBA" id="ARBA00023136"/>
    </source>
</evidence>
<feature type="domain" description="ABC transmembrane type-1" evidence="10">
    <location>
        <begin position="19"/>
        <end position="349"/>
    </location>
</feature>
<keyword evidence="2" id="KW-0813">Transport</keyword>
<feature type="transmembrane region" description="Helical" evidence="8">
    <location>
        <begin position="106"/>
        <end position="123"/>
    </location>
</feature>
<keyword evidence="3 8" id="KW-0812">Transmembrane</keyword>
<evidence type="ECO:0000256" key="2">
    <source>
        <dbReference type="ARBA" id="ARBA00022448"/>
    </source>
</evidence>
<dbReference type="SUPFAM" id="SSF52540">
    <property type="entry name" value="P-loop containing nucleoside triphosphate hydrolases"/>
    <property type="match status" value="1"/>
</dbReference>
<dbReference type="FunFam" id="3.40.50.300:FF:000287">
    <property type="entry name" value="Multidrug ABC transporter ATP-binding protein"/>
    <property type="match status" value="1"/>
</dbReference>
<dbReference type="CDD" id="cd03251">
    <property type="entry name" value="ABCC_MsbA"/>
    <property type="match status" value="1"/>
</dbReference>
<feature type="transmembrane region" description="Helical" evidence="8">
    <location>
        <begin position="20"/>
        <end position="43"/>
    </location>
</feature>
<dbReference type="Gene3D" id="1.20.1560.10">
    <property type="entry name" value="ABC transporter type 1, transmembrane domain"/>
    <property type="match status" value="1"/>
</dbReference>
<proteinExistence type="predicted"/>
<evidence type="ECO:0000259" key="10">
    <source>
        <dbReference type="PROSITE" id="PS50929"/>
    </source>
</evidence>
<dbReference type="SMART" id="SM00382">
    <property type="entry name" value="AAA"/>
    <property type="match status" value="1"/>
</dbReference>
<keyword evidence="4" id="KW-0547">Nucleotide-binding</keyword>
<dbReference type="PROSITE" id="PS00211">
    <property type="entry name" value="ABC_TRANSPORTER_1"/>
    <property type="match status" value="1"/>
</dbReference>
<dbReference type="Proteomes" id="UP000266389">
    <property type="component" value="Unassembled WGS sequence"/>
</dbReference>
<organism evidence="11 12">
    <name type="scientific">Candidatus Thermochlorobacter aerophilus</name>
    <dbReference type="NCBI Taxonomy" id="1868324"/>
    <lineage>
        <taxon>Bacteria</taxon>
        <taxon>Pseudomonadati</taxon>
        <taxon>Chlorobiota</taxon>
        <taxon>Chlorobiia</taxon>
        <taxon>Chlorobiales</taxon>
        <taxon>Candidatus Thermochlorobacteriaceae</taxon>
        <taxon>Candidatus Thermochlorobacter</taxon>
    </lineage>
</organism>
<dbReference type="GO" id="GO:0005886">
    <property type="term" value="C:plasma membrane"/>
    <property type="evidence" value="ECO:0007669"/>
    <property type="project" value="UniProtKB-SubCell"/>
</dbReference>
<feature type="transmembrane region" description="Helical" evidence="8">
    <location>
        <begin position="190"/>
        <end position="219"/>
    </location>
</feature>
<dbReference type="InterPro" id="IPR011527">
    <property type="entry name" value="ABC1_TM_dom"/>
</dbReference>
<protein>
    <submittedName>
        <fullName evidence="11">ABC transporter ATP-binding protein</fullName>
    </submittedName>
</protein>
<feature type="domain" description="ABC transporter" evidence="9">
    <location>
        <begin position="381"/>
        <end position="615"/>
    </location>
</feature>
<evidence type="ECO:0000313" key="11">
    <source>
        <dbReference type="EMBL" id="RFM23585.1"/>
    </source>
</evidence>
<dbReference type="InterPro" id="IPR017871">
    <property type="entry name" value="ABC_transporter-like_CS"/>
</dbReference>
<comment type="caution">
    <text evidence="11">The sequence shown here is derived from an EMBL/GenBank/DDBJ whole genome shotgun (WGS) entry which is preliminary data.</text>
</comment>
<keyword evidence="6 8" id="KW-1133">Transmembrane helix</keyword>
<dbReference type="InterPro" id="IPR003593">
    <property type="entry name" value="AAA+_ATPase"/>
</dbReference>
<evidence type="ECO:0000256" key="5">
    <source>
        <dbReference type="ARBA" id="ARBA00022840"/>
    </source>
</evidence>
<dbReference type="PANTHER" id="PTHR43394">
    <property type="entry name" value="ATP-DEPENDENT PERMEASE MDL1, MITOCHONDRIAL"/>
    <property type="match status" value="1"/>
</dbReference>
<dbReference type="CDD" id="cd18552">
    <property type="entry name" value="ABC_6TM_MsbA_like"/>
    <property type="match status" value="1"/>
</dbReference>
<evidence type="ECO:0000256" key="1">
    <source>
        <dbReference type="ARBA" id="ARBA00004651"/>
    </source>
</evidence>
<gene>
    <name evidence="11" type="ORF">D0433_10155</name>
</gene>
<accession>A0A395LYK3</accession>
<dbReference type="InterPro" id="IPR036640">
    <property type="entry name" value="ABC1_TM_sf"/>
</dbReference>
<dbReference type="GO" id="GO:0016887">
    <property type="term" value="F:ATP hydrolysis activity"/>
    <property type="evidence" value="ECO:0007669"/>
    <property type="project" value="InterPro"/>
</dbReference>
<evidence type="ECO:0000313" key="12">
    <source>
        <dbReference type="Proteomes" id="UP000266389"/>
    </source>
</evidence>
<dbReference type="Pfam" id="PF00664">
    <property type="entry name" value="ABC_membrane"/>
    <property type="match status" value="1"/>
</dbReference>
<keyword evidence="7 8" id="KW-0472">Membrane</keyword>
<dbReference type="AlphaFoldDB" id="A0A395LYK3"/>
<dbReference type="PROSITE" id="PS50929">
    <property type="entry name" value="ABC_TM1F"/>
    <property type="match status" value="1"/>
</dbReference>